<evidence type="ECO:0000259" key="2">
    <source>
        <dbReference type="Pfam" id="PF04149"/>
    </source>
</evidence>
<keyword evidence="4" id="KW-1185">Reference proteome</keyword>
<evidence type="ECO:0000313" key="3">
    <source>
        <dbReference type="EMBL" id="MFC4978145.1"/>
    </source>
</evidence>
<evidence type="ECO:0000313" key="4">
    <source>
        <dbReference type="Proteomes" id="UP001595908"/>
    </source>
</evidence>
<sequence>MSVEDAQGAWVGSSRSSNEGGACVEVATTDRAVLVRDSKDLTRPHLAVGPSGWADFVRYAAGS</sequence>
<name>A0ABV9V2L6_STRAZ</name>
<gene>
    <name evidence="3" type="ORF">ACFPL4_07165</name>
</gene>
<protein>
    <submittedName>
        <fullName evidence="3">DUF397 domain-containing protein</fullName>
    </submittedName>
</protein>
<dbReference type="GeneID" id="31237570"/>
<dbReference type="Proteomes" id="UP001595908">
    <property type="component" value="Unassembled WGS sequence"/>
</dbReference>
<dbReference type="RefSeq" id="WP_033305768.1">
    <property type="nucleotide sequence ID" value="NZ_JBHSJE010000002.1"/>
</dbReference>
<comment type="caution">
    <text evidence="3">The sequence shown here is derived from an EMBL/GenBank/DDBJ whole genome shotgun (WGS) entry which is preliminary data.</text>
</comment>
<dbReference type="InterPro" id="IPR007278">
    <property type="entry name" value="DUF397"/>
</dbReference>
<dbReference type="Pfam" id="PF04149">
    <property type="entry name" value="DUF397"/>
    <property type="match status" value="1"/>
</dbReference>
<dbReference type="EMBL" id="JBHSJE010000002">
    <property type="protein sequence ID" value="MFC4978145.1"/>
    <property type="molecule type" value="Genomic_DNA"/>
</dbReference>
<accession>A0ABV9V2L6</accession>
<reference evidence="4" key="1">
    <citation type="journal article" date="2019" name="Int. J. Syst. Evol. Microbiol.">
        <title>The Global Catalogue of Microorganisms (GCM) 10K type strain sequencing project: providing services to taxonomists for standard genome sequencing and annotation.</title>
        <authorList>
            <consortium name="The Broad Institute Genomics Platform"/>
            <consortium name="The Broad Institute Genome Sequencing Center for Infectious Disease"/>
            <person name="Wu L."/>
            <person name="Ma J."/>
        </authorList>
    </citation>
    <scope>NUCLEOTIDE SEQUENCE [LARGE SCALE GENOMIC DNA]</scope>
    <source>
        <strain evidence="4">ICMP 257</strain>
    </source>
</reference>
<proteinExistence type="predicted"/>
<evidence type="ECO:0000256" key="1">
    <source>
        <dbReference type="SAM" id="MobiDB-lite"/>
    </source>
</evidence>
<feature type="domain" description="DUF397" evidence="2">
    <location>
        <begin position="9"/>
        <end position="60"/>
    </location>
</feature>
<organism evidence="3 4">
    <name type="scientific">Streptomyces atroolivaceus</name>
    <dbReference type="NCBI Taxonomy" id="66869"/>
    <lineage>
        <taxon>Bacteria</taxon>
        <taxon>Bacillati</taxon>
        <taxon>Actinomycetota</taxon>
        <taxon>Actinomycetes</taxon>
        <taxon>Kitasatosporales</taxon>
        <taxon>Streptomycetaceae</taxon>
        <taxon>Streptomyces</taxon>
    </lineage>
</organism>
<feature type="region of interest" description="Disordered" evidence="1">
    <location>
        <begin position="1"/>
        <end position="22"/>
    </location>
</feature>